<keyword evidence="5" id="KW-1185">Reference proteome</keyword>
<dbReference type="Pfam" id="PF00071">
    <property type="entry name" value="Ras"/>
    <property type="match status" value="1"/>
</dbReference>
<dbReference type="GO" id="GO:0007264">
    <property type="term" value="P:small GTPase-mediated signal transduction"/>
    <property type="evidence" value="ECO:0007669"/>
    <property type="project" value="InterPro"/>
</dbReference>
<dbReference type="OrthoDB" id="8830751at2759"/>
<evidence type="ECO:0000256" key="3">
    <source>
        <dbReference type="SAM" id="MobiDB-lite"/>
    </source>
</evidence>
<gene>
    <name evidence="4" type="ORF">CcCBS67573_g05038</name>
</gene>
<comment type="caution">
    <text evidence="4">The sequence shown here is derived from an EMBL/GenBank/DDBJ whole genome shotgun (WGS) entry which is preliminary data.</text>
</comment>
<protein>
    <submittedName>
        <fullName evidence="4">Uncharacterized protein</fullName>
    </submittedName>
</protein>
<dbReference type="SMART" id="SM00175">
    <property type="entry name" value="RAB"/>
    <property type="match status" value="1"/>
</dbReference>
<sequence>MLAGDANLPKKKFVVVGDGYTGKTCMLFVYTKGEFPEVYVPTVFENQWLPEVVHYCKGVPFLLVALKTDLRNDPAVIATLAKNGQSPVQEAQGRDLAAKIGAYRYVECSARKQEGVREVFDHGMRAALASGSSNKHMRRRQSGSSTRPGKGKGKDCVIM</sequence>
<feature type="region of interest" description="Disordered" evidence="3">
    <location>
        <begin position="130"/>
        <end position="159"/>
    </location>
</feature>
<organism evidence="4 5">
    <name type="scientific">Chytriomyces confervae</name>
    <dbReference type="NCBI Taxonomy" id="246404"/>
    <lineage>
        <taxon>Eukaryota</taxon>
        <taxon>Fungi</taxon>
        <taxon>Fungi incertae sedis</taxon>
        <taxon>Chytridiomycota</taxon>
        <taxon>Chytridiomycota incertae sedis</taxon>
        <taxon>Chytridiomycetes</taxon>
        <taxon>Chytridiales</taxon>
        <taxon>Chytriomycetaceae</taxon>
        <taxon>Chytriomyces</taxon>
    </lineage>
</organism>
<dbReference type="AlphaFoldDB" id="A0A507FBV7"/>
<dbReference type="GO" id="GO:0005525">
    <property type="term" value="F:GTP binding"/>
    <property type="evidence" value="ECO:0007669"/>
    <property type="project" value="UniProtKB-KW"/>
</dbReference>
<dbReference type="InterPro" id="IPR003578">
    <property type="entry name" value="Small_GTPase_Rho"/>
</dbReference>
<dbReference type="Proteomes" id="UP000320333">
    <property type="component" value="Unassembled WGS sequence"/>
</dbReference>
<evidence type="ECO:0000313" key="4">
    <source>
        <dbReference type="EMBL" id="TPX73684.1"/>
    </source>
</evidence>
<dbReference type="SMART" id="SM00173">
    <property type="entry name" value="RAS"/>
    <property type="match status" value="1"/>
</dbReference>
<keyword evidence="1" id="KW-0547">Nucleotide-binding</keyword>
<dbReference type="EMBL" id="QEAP01000170">
    <property type="protein sequence ID" value="TPX73684.1"/>
    <property type="molecule type" value="Genomic_DNA"/>
</dbReference>
<dbReference type="SMART" id="SM00174">
    <property type="entry name" value="RHO"/>
    <property type="match status" value="1"/>
</dbReference>
<dbReference type="SUPFAM" id="SSF52540">
    <property type="entry name" value="P-loop containing nucleoside triphosphate hydrolases"/>
    <property type="match status" value="1"/>
</dbReference>
<keyword evidence="2" id="KW-0342">GTP-binding</keyword>
<dbReference type="PANTHER" id="PTHR24072">
    <property type="entry name" value="RHO FAMILY GTPASE"/>
    <property type="match status" value="1"/>
</dbReference>
<evidence type="ECO:0000313" key="5">
    <source>
        <dbReference type="Proteomes" id="UP000320333"/>
    </source>
</evidence>
<dbReference type="InterPro" id="IPR001806">
    <property type="entry name" value="Small_GTPase"/>
</dbReference>
<evidence type="ECO:0000256" key="1">
    <source>
        <dbReference type="ARBA" id="ARBA00022741"/>
    </source>
</evidence>
<proteinExistence type="predicted"/>
<reference evidence="4 5" key="1">
    <citation type="journal article" date="2019" name="Sci. Rep.">
        <title>Comparative genomics of chytrid fungi reveal insights into the obligate biotrophic and pathogenic lifestyle of Synchytrium endobioticum.</title>
        <authorList>
            <person name="van de Vossenberg B.T.L.H."/>
            <person name="Warris S."/>
            <person name="Nguyen H.D.T."/>
            <person name="van Gent-Pelzer M.P.E."/>
            <person name="Joly D.L."/>
            <person name="van de Geest H.C."/>
            <person name="Bonants P.J.M."/>
            <person name="Smith D.S."/>
            <person name="Levesque C.A."/>
            <person name="van der Lee T.A.J."/>
        </authorList>
    </citation>
    <scope>NUCLEOTIDE SEQUENCE [LARGE SCALE GENOMIC DNA]</scope>
    <source>
        <strain evidence="4 5">CBS 675.73</strain>
    </source>
</reference>
<dbReference type="GO" id="GO:0003924">
    <property type="term" value="F:GTPase activity"/>
    <property type="evidence" value="ECO:0007669"/>
    <property type="project" value="InterPro"/>
</dbReference>
<dbReference type="PRINTS" id="PR00449">
    <property type="entry name" value="RASTRNSFRMNG"/>
</dbReference>
<dbReference type="InterPro" id="IPR027417">
    <property type="entry name" value="P-loop_NTPase"/>
</dbReference>
<evidence type="ECO:0000256" key="2">
    <source>
        <dbReference type="ARBA" id="ARBA00023134"/>
    </source>
</evidence>
<name>A0A507FBV7_9FUNG</name>
<dbReference type="Gene3D" id="3.40.50.300">
    <property type="entry name" value="P-loop containing nucleotide triphosphate hydrolases"/>
    <property type="match status" value="2"/>
</dbReference>
<accession>A0A507FBV7</accession>
<dbReference type="STRING" id="246404.A0A507FBV7"/>